<gene>
    <name evidence="1" type="ORF">SCF082_LOCUS36571</name>
</gene>
<comment type="caution">
    <text evidence="1">The sequence shown here is derived from an EMBL/GenBank/DDBJ whole genome shotgun (WGS) entry which is preliminary data.</text>
</comment>
<reference evidence="1 2" key="1">
    <citation type="submission" date="2024-02" db="EMBL/GenBank/DDBJ databases">
        <authorList>
            <person name="Chen Y."/>
            <person name="Shah S."/>
            <person name="Dougan E. K."/>
            <person name="Thang M."/>
            <person name="Chan C."/>
        </authorList>
    </citation>
    <scope>NUCLEOTIDE SEQUENCE [LARGE SCALE GENOMIC DNA]</scope>
</reference>
<dbReference type="EMBL" id="CAXAMM010036224">
    <property type="protein sequence ID" value="CAK9075502.1"/>
    <property type="molecule type" value="Genomic_DNA"/>
</dbReference>
<keyword evidence="2" id="KW-1185">Reference proteome</keyword>
<organism evidence="1 2">
    <name type="scientific">Durusdinium trenchii</name>
    <dbReference type="NCBI Taxonomy" id="1381693"/>
    <lineage>
        <taxon>Eukaryota</taxon>
        <taxon>Sar</taxon>
        <taxon>Alveolata</taxon>
        <taxon>Dinophyceae</taxon>
        <taxon>Suessiales</taxon>
        <taxon>Symbiodiniaceae</taxon>
        <taxon>Durusdinium</taxon>
    </lineage>
</organism>
<evidence type="ECO:0000313" key="2">
    <source>
        <dbReference type="Proteomes" id="UP001642464"/>
    </source>
</evidence>
<name>A0ABP0PIY2_9DINO</name>
<dbReference type="Proteomes" id="UP001642464">
    <property type="component" value="Unassembled WGS sequence"/>
</dbReference>
<sequence>MVTAELETHFRKMLSDERASRFQESATLQGQLSRVEENVSTEREMQGKRMAEVVGKLDKVLKELENEKDTRQVQMKELASRQDTIRNSFLDGTREIREIEDNQTRHVSEIEVSVQTLSERIEQEVKSLRVGIHEMRQELHAEISSREDSCSVIRSTLDTERKTRVEVTDKNFQLHEDLEIRMERALRAMLHDERVTREDAFTLLDQRMSSLTQELNFEKAKIAAQGRDLSQSITQLKDAILSESNARRDELDAALKSFEQVVGEVQKGSDRSTEEQLLLSVSSLQASLKEEASTRELGLQICHDELTEARSLLSKEAACREEMEAKLLRRLDEERSTVEESLLKLQTAATTAEVSGLTLPKVRAMIDEECQGRQQGLQQLEALLQKNEGFLAEERSCG</sequence>
<evidence type="ECO:0000313" key="1">
    <source>
        <dbReference type="EMBL" id="CAK9075502.1"/>
    </source>
</evidence>
<accession>A0ABP0PIY2</accession>
<proteinExistence type="predicted"/>
<protein>
    <submittedName>
        <fullName evidence="1">Uncharacterized protein</fullName>
    </submittedName>
</protein>